<evidence type="ECO:0000313" key="1">
    <source>
        <dbReference type="EMBL" id="GHE29774.1"/>
    </source>
</evidence>
<dbReference type="RefSeq" id="WP_189625616.1">
    <property type="nucleotide sequence ID" value="NZ_BNAF01000003.1"/>
</dbReference>
<reference evidence="2" key="1">
    <citation type="journal article" date="2019" name="Int. J. Syst. Evol. Microbiol.">
        <title>The Global Catalogue of Microorganisms (GCM) 10K type strain sequencing project: providing services to taxonomists for standard genome sequencing and annotation.</title>
        <authorList>
            <consortium name="The Broad Institute Genomics Platform"/>
            <consortium name="The Broad Institute Genome Sequencing Center for Infectious Disease"/>
            <person name="Wu L."/>
            <person name="Ma J."/>
        </authorList>
    </citation>
    <scope>NUCLEOTIDE SEQUENCE [LARGE SCALE GENOMIC DNA]</scope>
    <source>
        <strain evidence="2">CGMCC 1.12966</strain>
    </source>
</reference>
<accession>A0ABQ3HS81</accession>
<organism evidence="1 2">
    <name type="scientific">Sphingobacterium griseoflavum</name>
    <dbReference type="NCBI Taxonomy" id="1474952"/>
    <lineage>
        <taxon>Bacteria</taxon>
        <taxon>Pseudomonadati</taxon>
        <taxon>Bacteroidota</taxon>
        <taxon>Sphingobacteriia</taxon>
        <taxon>Sphingobacteriales</taxon>
        <taxon>Sphingobacteriaceae</taxon>
        <taxon>Sphingobacterium</taxon>
    </lineage>
</organism>
<dbReference type="EMBL" id="BNAF01000003">
    <property type="protein sequence ID" value="GHE29774.1"/>
    <property type="molecule type" value="Genomic_DNA"/>
</dbReference>
<keyword evidence="2" id="KW-1185">Reference proteome</keyword>
<dbReference type="Proteomes" id="UP000620550">
    <property type="component" value="Unassembled WGS sequence"/>
</dbReference>
<name>A0ABQ3HS81_9SPHI</name>
<evidence type="ECO:0000313" key="2">
    <source>
        <dbReference type="Proteomes" id="UP000620550"/>
    </source>
</evidence>
<sequence length="77" mass="8615">MAKSFINDIAASLIQYGKKMKYPMNDSFYKDLAWKGLTDTDAFSSLSDTDKKRITDTIKAQQYGVENIAPKGKKLGC</sequence>
<comment type="caution">
    <text evidence="1">The sequence shown here is derived from an EMBL/GenBank/DDBJ whole genome shotgun (WGS) entry which is preliminary data.</text>
</comment>
<gene>
    <name evidence="1" type="ORF">GCM10017764_10980</name>
</gene>
<protein>
    <submittedName>
        <fullName evidence="1">Uncharacterized protein</fullName>
    </submittedName>
</protein>
<proteinExistence type="predicted"/>